<dbReference type="SMART" id="SM00181">
    <property type="entry name" value="EGF"/>
    <property type="match status" value="4"/>
</dbReference>
<dbReference type="InterPro" id="IPR000152">
    <property type="entry name" value="EGF-type_Asp/Asn_hydroxyl_site"/>
</dbReference>
<keyword evidence="1" id="KW-0245">EGF-like domain</keyword>
<evidence type="ECO:0000313" key="7">
    <source>
        <dbReference type="EMBL" id="OWK04316.1"/>
    </source>
</evidence>
<accession>A0A212CE84</accession>
<keyword evidence="2" id="KW-0677">Repeat</keyword>
<dbReference type="InterPro" id="IPR009030">
    <property type="entry name" value="Growth_fac_rcpt_cys_sf"/>
</dbReference>
<keyword evidence="4" id="KW-0325">Glycoprotein</keyword>
<feature type="domain" description="EGF-like" evidence="6">
    <location>
        <begin position="65"/>
        <end position="80"/>
    </location>
</feature>
<dbReference type="InterPro" id="IPR050751">
    <property type="entry name" value="ECM_structural_protein"/>
</dbReference>
<dbReference type="PROSITE" id="PS00010">
    <property type="entry name" value="ASX_HYDROXYL"/>
    <property type="match status" value="1"/>
</dbReference>
<feature type="non-terminal residue" evidence="7">
    <location>
        <position position="1"/>
    </location>
</feature>
<dbReference type="SUPFAM" id="SSF57196">
    <property type="entry name" value="EGF/Laminin"/>
    <property type="match status" value="2"/>
</dbReference>
<organism evidence="7 8">
    <name type="scientific">Cervus elaphus hippelaphus</name>
    <name type="common">European red deer</name>
    <dbReference type="NCBI Taxonomy" id="46360"/>
    <lineage>
        <taxon>Eukaryota</taxon>
        <taxon>Metazoa</taxon>
        <taxon>Chordata</taxon>
        <taxon>Craniata</taxon>
        <taxon>Vertebrata</taxon>
        <taxon>Euteleostomi</taxon>
        <taxon>Mammalia</taxon>
        <taxon>Eutheria</taxon>
        <taxon>Laurasiatheria</taxon>
        <taxon>Artiodactyla</taxon>
        <taxon>Ruminantia</taxon>
        <taxon>Pecora</taxon>
        <taxon>Cervidae</taxon>
        <taxon>Cervinae</taxon>
        <taxon>Cervus</taxon>
    </lineage>
</organism>
<proteinExistence type="predicted"/>
<dbReference type="PANTHER" id="PTHR24034">
    <property type="entry name" value="EGF-LIKE DOMAIN-CONTAINING PROTEIN"/>
    <property type="match status" value="1"/>
</dbReference>
<dbReference type="PANTHER" id="PTHR24034:SF155">
    <property type="entry name" value="MATRILIN 2"/>
    <property type="match status" value="1"/>
</dbReference>
<evidence type="ECO:0000256" key="4">
    <source>
        <dbReference type="ARBA" id="ARBA00023180"/>
    </source>
</evidence>
<dbReference type="FunFam" id="2.10.25.10:FF:000041">
    <property type="entry name" value="matrilin-2 isoform X1"/>
    <property type="match status" value="3"/>
</dbReference>
<dbReference type="InterPro" id="IPR001881">
    <property type="entry name" value="EGF-like_Ca-bd_dom"/>
</dbReference>
<evidence type="ECO:0000256" key="5">
    <source>
        <dbReference type="SAM" id="MobiDB-lite"/>
    </source>
</evidence>
<dbReference type="EMBL" id="MKHE01000021">
    <property type="protein sequence ID" value="OWK04316.1"/>
    <property type="molecule type" value="Genomic_DNA"/>
</dbReference>
<dbReference type="Proteomes" id="UP000242450">
    <property type="component" value="Chromosome 21"/>
</dbReference>
<dbReference type="InterPro" id="IPR000742">
    <property type="entry name" value="EGF"/>
</dbReference>
<dbReference type="Gene3D" id="2.10.25.10">
    <property type="entry name" value="Laminin"/>
    <property type="match status" value="4"/>
</dbReference>
<evidence type="ECO:0000256" key="1">
    <source>
        <dbReference type="ARBA" id="ARBA00022536"/>
    </source>
</evidence>
<reference evidence="7 8" key="1">
    <citation type="journal article" date="2018" name="Mol. Genet. Genomics">
        <title>The red deer Cervus elaphus genome CerEla1.0: sequencing, annotating, genes, and chromosomes.</title>
        <authorList>
            <person name="Bana N.A."/>
            <person name="Nyiri A."/>
            <person name="Nagy J."/>
            <person name="Frank K."/>
            <person name="Nagy T."/>
            <person name="Steger V."/>
            <person name="Schiller M."/>
            <person name="Lakatos P."/>
            <person name="Sugar L."/>
            <person name="Horn P."/>
            <person name="Barta E."/>
            <person name="Orosz L."/>
        </authorList>
    </citation>
    <scope>NUCLEOTIDE SEQUENCE [LARGE SCALE GENOMIC DNA]</scope>
    <source>
        <strain evidence="7">Hungarian</strain>
    </source>
</reference>
<dbReference type="PROSITE" id="PS01186">
    <property type="entry name" value="EGF_2"/>
    <property type="match status" value="2"/>
</dbReference>
<comment type="caution">
    <text evidence="7">The sequence shown here is derived from an EMBL/GenBank/DDBJ whole genome shotgun (WGS) entry which is preliminary data.</text>
</comment>
<evidence type="ECO:0000256" key="2">
    <source>
        <dbReference type="ARBA" id="ARBA00022737"/>
    </source>
</evidence>
<keyword evidence="3" id="KW-1015">Disulfide bond</keyword>
<evidence type="ECO:0000256" key="3">
    <source>
        <dbReference type="ARBA" id="ARBA00023157"/>
    </source>
</evidence>
<dbReference type="SUPFAM" id="SSF57184">
    <property type="entry name" value="Growth factor receptor domain"/>
    <property type="match status" value="1"/>
</dbReference>
<evidence type="ECO:0000313" key="8">
    <source>
        <dbReference type="Proteomes" id="UP000242450"/>
    </source>
</evidence>
<feature type="non-terminal residue" evidence="7">
    <location>
        <position position="278"/>
    </location>
</feature>
<dbReference type="GO" id="GO:0005509">
    <property type="term" value="F:calcium ion binding"/>
    <property type="evidence" value="ECO:0007669"/>
    <property type="project" value="InterPro"/>
</dbReference>
<feature type="domain" description="EGF-like" evidence="6">
    <location>
        <begin position="24"/>
        <end position="39"/>
    </location>
</feature>
<sequence>IDYCASPNHGCQHECVNTDDSYACRCLKGFTLNPDQKTCRRINYCALNKPGCEHECINTEEGYYCRCRRGYSLDPKGKTCSRDGVKLPGSGSPGEVVLFSDALLAYFRGFSCVVAAGVDHCAEQDHGCEQLCLNTEDSFVCQCSEGFLINDDLKTCSRVDYCLLSHHGCEYSCVNTDRSFVCECPEGHVLRADGKTCARECGDVGRGGPGTGGRGRGAPRTVTTGGPAPPGFVGESVRRPLPAISAPVAAASLSQDGRLLPLPVWPPVISEPLGVIVK</sequence>
<name>A0A212CE84_CEREH</name>
<dbReference type="OrthoDB" id="6022609at2759"/>
<evidence type="ECO:0000259" key="6">
    <source>
        <dbReference type="PROSITE" id="PS01186"/>
    </source>
</evidence>
<dbReference type="AlphaFoldDB" id="A0A212CE84"/>
<dbReference type="SMART" id="SM00179">
    <property type="entry name" value="EGF_CA"/>
    <property type="match status" value="4"/>
</dbReference>
<gene>
    <name evidence="7" type="ORF">Celaphus_00016418</name>
</gene>
<keyword evidence="8" id="KW-1185">Reference proteome</keyword>
<dbReference type="Pfam" id="PF14670">
    <property type="entry name" value="FXa_inhibition"/>
    <property type="match status" value="4"/>
</dbReference>
<protein>
    <submittedName>
        <fullName evidence="7">MATN2</fullName>
    </submittedName>
</protein>
<feature type="region of interest" description="Disordered" evidence="5">
    <location>
        <begin position="208"/>
        <end position="236"/>
    </location>
</feature>